<organism evidence="2 3">
    <name type="scientific">Spinactinospora alkalitolerans</name>
    <dbReference type="NCBI Taxonomy" id="687207"/>
    <lineage>
        <taxon>Bacteria</taxon>
        <taxon>Bacillati</taxon>
        <taxon>Actinomycetota</taxon>
        <taxon>Actinomycetes</taxon>
        <taxon>Streptosporangiales</taxon>
        <taxon>Nocardiopsidaceae</taxon>
        <taxon>Spinactinospora</taxon>
    </lineage>
</organism>
<dbReference type="InterPro" id="IPR029058">
    <property type="entry name" value="AB_hydrolase_fold"/>
</dbReference>
<dbReference type="RefSeq" id="WP_179642657.1">
    <property type="nucleotide sequence ID" value="NZ_BAAAYY010000055.1"/>
</dbReference>
<dbReference type="SUPFAM" id="SSF53474">
    <property type="entry name" value="alpha/beta-Hydrolases"/>
    <property type="match status" value="1"/>
</dbReference>
<dbReference type="InterPro" id="IPR000639">
    <property type="entry name" value="Epox_hydrolase-like"/>
</dbReference>
<dbReference type="EMBL" id="JACCCC010000001">
    <property type="protein sequence ID" value="NYE46576.1"/>
    <property type="molecule type" value="Genomic_DNA"/>
</dbReference>
<protein>
    <submittedName>
        <fullName evidence="2">Pimeloyl-ACP methyl ester carboxylesterase</fullName>
    </submittedName>
</protein>
<evidence type="ECO:0000259" key="1">
    <source>
        <dbReference type="Pfam" id="PF12697"/>
    </source>
</evidence>
<dbReference type="GO" id="GO:0003824">
    <property type="term" value="F:catalytic activity"/>
    <property type="evidence" value="ECO:0007669"/>
    <property type="project" value="InterPro"/>
</dbReference>
<dbReference type="Pfam" id="PF12697">
    <property type="entry name" value="Abhydrolase_6"/>
    <property type="match status" value="1"/>
</dbReference>
<gene>
    <name evidence="2" type="ORF">HDA32_001696</name>
</gene>
<accession>A0A852TQB1</accession>
<dbReference type="InterPro" id="IPR000073">
    <property type="entry name" value="AB_hydrolase_1"/>
</dbReference>
<evidence type="ECO:0000313" key="2">
    <source>
        <dbReference type="EMBL" id="NYE46576.1"/>
    </source>
</evidence>
<dbReference type="PANTHER" id="PTHR43798">
    <property type="entry name" value="MONOACYLGLYCEROL LIPASE"/>
    <property type="match status" value="1"/>
</dbReference>
<dbReference type="AlphaFoldDB" id="A0A852TQB1"/>
<name>A0A852TQB1_9ACTN</name>
<sequence>MELNKQDGEHTTTRFLDRPQGRIAYETHGAAGGGPLVVCAPGMGVLRSTYRHLAPALASAGFRVAAMDLRGHGDSDTTFDSYDDIAAATDMLALAEKLGADGPVLLAGHSMSAGAAAWAAAERPDLVAGIVMLGPFARQPATGAFGRLAMRTLLARPWGPAAWSAFLTRLHAGRLPEDFAEERARISAALRRPGAWRSFVRTTGTSHAPVEARVADVTAPALVVMGELDPDFGDPKAEAEWIAQRLHGTVVMVPEAGHYPQTQRPDLVCSAVTAFAAEVRDA</sequence>
<feature type="domain" description="AB hydrolase-1" evidence="1">
    <location>
        <begin position="37"/>
        <end position="269"/>
    </location>
</feature>
<dbReference type="Gene3D" id="3.40.50.1820">
    <property type="entry name" value="alpha/beta hydrolase"/>
    <property type="match status" value="1"/>
</dbReference>
<comment type="caution">
    <text evidence="2">The sequence shown here is derived from an EMBL/GenBank/DDBJ whole genome shotgun (WGS) entry which is preliminary data.</text>
</comment>
<evidence type="ECO:0000313" key="3">
    <source>
        <dbReference type="Proteomes" id="UP000589036"/>
    </source>
</evidence>
<proteinExistence type="predicted"/>
<keyword evidence="3" id="KW-1185">Reference proteome</keyword>
<dbReference type="Proteomes" id="UP000589036">
    <property type="component" value="Unassembled WGS sequence"/>
</dbReference>
<dbReference type="InterPro" id="IPR050266">
    <property type="entry name" value="AB_hydrolase_sf"/>
</dbReference>
<reference evidence="2 3" key="1">
    <citation type="submission" date="2020-07" db="EMBL/GenBank/DDBJ databases">
        <title>Sequencing the genomes of 1000 actinobacteria strains.</title>
        <authorList>
            <person name="Klenk H.-P."/>
        </authorList>
    </citation>
    <scope>NUCLEOTIDE SEQUENCE [LARGE SCALE GENOMIC DNA]</scope>
    <source>
        <strain evidence="2 3">CXB654</strain>
    </source>
</reference>
<dbReference type="PRINTS" id="PR00412">
    <property type="entry name" value="EPOXHYDRLASE"/>
</dbReference>